<evidence type="ECO:0000313" key="2">
    <source>
        <dbReference type="Ensembl" id="ENSCUSP00005022428.1"/>
    </source>
</evidence>
<proteinExistence type="predicted"/>
<reference evidence="2" key="2">
    <citation type="submission" date="2025-08" db="UniProtKB">
        <authorList>
            <consortium name="Ensembl"/>
        </authorList>
    </citation>
    <scope>IDENTIFICATION</scope>
</reference>
<sequence>MALSWLAATSRPGAHVTSHPTPKASHLEPSSPDVWGGWRGGSVHTPLHPAGPGYRCRDVHPMSSPTAEAASESCWEKHPEAKTLPHTDTAAPTPRALEHRCSSGRRCSAARWQRLGPGSSCLTPGQGGSW</sequence>
<evidence type="ECO:0000313" key="3">
    <source>
        <dbReference type="Proteomes" id="UP000694563"/>
    </source>
</evidence>
<dbReference type="Proteomes" id="UP000694563">
    <property type="component" value="Chromosome 20"/>
</dbReference>
<dbReference type="AlphaFoldDB" id="A0A8C3V3D2"/>
<dbReference type="Ensembl" id="ENSCUST00005023222.1">
    <property type="protein sequence ID" value="ENSCUSP00005022428.1"/>
    <property type="gene ID" value="ENSCUSG00005014183.1"/>
</dbReference>
<evidence type="ECO:0000256" key="1">
    <source>
        <dbReference type="SAM" id="MobiDB-lite"/>
    </source>
</evidence>
<accession>A0A8C3V3D2</accession>
<keyword evidence="3" id="KW-1185">Reference proteome</keyword>
<organism evidence="2 3">
    <name type="scientific">Catharus ustulatus</name>
    <name type="common">Russet-backed thrush</name>
    <name type="synonym">Hylocichla ustulatus</name>
    <dbReference type="NCBI Taxonomy" id="91951"/>
    <lineage>
        <taxon>Eukaryota</taxon>
        <taxon>Metazoa</taxon>
        <taxon>Chordata</taxon>
        <taxon>Craniata</taxon>
        <taxon>Vertebrata</taxon>
        <taxon>Euteleostomi</taxon>
        <taxon>Archelosauria</taxon>
        <taxon>Archosauria</taxon>
        <taxon>Dinosauria</taxon>
        <taxon>Saurischia</taxon>
        <taxon>Theropoda</taxon>
        <taxon>Coelurosauria</taxon>
        <taxon>Aves</taxon>
        <taxon>Neognathae</taxon>
        <taxon>Neoaves</taxon>
        <taxon>Telluraves</taxon>
        <taxon>Australaves</taxon>
        <taxon>Passeriformes</taxon>
        <taxon>Turdidae</taxon>
        <taxon>Catharus</taxon>
    </lineage>
</organism>
<name>A0A8C3V3D2_CATUS</name>
<reference evidence="2" key="3">
    <citation type="submission" date="2025-09" db="UniProtKB">
        <authorList>
            <consortium name="Ensembl"/>
        </authorList>
    </citation>
    <scope>IDENTIFICATION</scope>
</reference>
<feature type="region of interest" description="Disordered" evidence="1">
    <location>
        <begin position="1"/>
        <end position="33"/>
    </location>
</feature>
<protein>
    <submittedName>
        <fullName evidence="2">Uncharacterized protein</fullName>
    </submittedName>
</protein>
<reference evidence="2" key="1">
    <citation type="submission" date="2020-10" db="EMBL/GenBank/DDBJ databases">
        <title>Catharus ustulatus (Swainson's thrush) genome, bCatUst1, primary haplotype v2.</title>
        <authorList>
            <person name="Delmore K."/>
            <person name="Vafadar M."/>
            <person name="Formenti G."/>
            <person name="Chow W."/>
            <person name="Pelan S."/>
            <person name="Howe K."/>
            <person name="Rhie A."/>
            <person name="Mountcastle J."/>
            <person name="Haase B."/>
            <person name="Fedrigo O."/>
            <person name="Jarvis E.D."/>
        </authorList>
    </citation>
    <scope>NUCLEOTIDE SEQUENCE [LARGE SCALE GENOMIC DNA]</scope>
</reference>